<protein>
    <recommendedName>
        <fullName evidence="1">F-box domain-containing protein</fullName>
    </recommendedName>
</protein>
<dbReference type="InterPro" id="IPR001810">
    <property type="entry name" value="F-box_dom"/>
</dbReference>
<dbReference type="Pfam" id="PF12937">
    <property type="entry name" value="F-box-like"/>
    <property type="match status" value="1"/>
</dbReference>
<accession>A0AAD7FI77</accession>
<keyword evidence="3" id="KW-1185">Reference proteome</keyword>
<evidence type="ECO:0000259" key="1">
    <source>
        <dbReference type="Pfam" id="PF12937"/>
    </source>
</evidence>
<dbReference type="AlphaFoldDB" id="A0AAD7FI77"/>
<proteinExistence type="predicted"/>
<evidence type="ECO:0000313" key="2">
    <source>
        <dbReference type="EMBL" id="KAJ7625751.1"/>
    </source>
</evidence>
<reference evidence="2" key="1">
    <citation type="submission" date="2023-03" db="EMBL/GenBank/DDBJ databases">
        <title>Massive genome expansion in bonnet fungi (Mycena s.s.) driven by repeated elements and novel gene families across ecological guilds.</title>
        <authorList>
            <consortium name="Lawrence Berkeley National Laboratory"/>
            <person name="Harder C.B."/>
            <person name="Miyauchi S."/>
            <person name="Viragh M."/>
            <person name="Kuo A."/>
            <person name="Thoen E."/>
            <person name="Andreopoulos B."/>
            <person name="Lu D."/>
            <person name="Skrede I."/>
            <person name="Drula E."/>
            <person name="Henrissat B."/>
            <person name="Morin E."/>
            <person name="Kohler A."/>
            <person name="Barry K."/>
            <person name="LaButti K."/>
            <person name="Morin E."/>
            <person name="Salamov A."/>
            <person name="Lipzen A."/>
            <person name="Mereny Z."/>
            <person name="Hegedus B."/>
            <person name="Baldrian P."/>
            <person name="Stursova M."/>
            <person name="Weitz H."/>
            <person name="Taylor A."/>
            <person name="Grigoriev I.V."/>
            <person name="Nagy L.G."/>
            <person name="Martin F."/>
            <person name="Kauserud H."/>
        </authorList>
    </citation>
    <scope>NUCLEOTIDE SEQUENCE</scope>
    <source>
        <strain evidence="2">9284</strain>
    </source>
</reference>
<dbReference type="InterPro" id="IPR032675">
    <property type="entry name" value="LRR_dom_sf"/>
</dbReference>
<comment type="caution">
    <text evidence="2">The sequence shown here is derived from an EMBL/GenBank/DDBJ whole genome shotgun (WGS) entry which is preliminary data.</text>
</comment>
<name>A0AAD7FI77_9AGAR</name>
<dbReference type="Gene3D" id="1.20.1280.50">
    <property type="match status" value="1"/>
</dbReference>
<evidence type="ECO:0000313" key="3">
    <source>
        <dbReference type="Proteomes" id="UP001221142"/>
    </source>
</evidence>
<dbReference type="SUPFAM" id="SSF52047">
    <property type="entry name" value="RNI-like"/>
    <property type="match status" value="1"/>
</dbReference>
<organism evidence="2 3">
    <name type="scientific">Roridomyces roridus</name>
    <dbReference type="NCBI Taxonomy" id="1738132"/>
    <lineage>
        <taxon>Eukaryota</taxon>
        <taxon>Fungi</taxon>
        <taxon>Dikarya</taxon>
        <taxon>Basidiomycota</taxon>
        <taxon>Agaricomycotina</taxon>
        <taxon>Agaricomycetes</taxon>
        <taxon>Agaricomycetidae</taxon>
        <taxon>Agaricales</taxon>
        <taxon>Marasmiineae</taxon>
        <taxon>Mycenaceae</taxon>
        <taxon>Roridomyces</taxon>
    </lineage>
</organism>
<feature type="domain" description="F-box" evidence="1">
    <location>
        <begin position="28"/>
        <end position="74"/>
    </location>
</feature>
<sequence length="394" mass="43174">MASTQRLSEPSEGLTTVSGPISVRDPMAGLPVELSSHIFLCTAPNAQASSVLVRVSRTWNRIALGTPSLWTTISNDGIPAAKFPDLLKIWLARGRVLPVSISLGPMLPSAFLHTVEVLADDSQRVQTLNVHLHGGSVDKICQISFGALTHLTIDASEDESVGPCAALISLLRGAPNLVECNVNEVFYTWRDDSLDGLGSFTHSSLQHLRFGKPQDGFKRITASPAALSCLKLPSLQTLRVFFSNNHTYTESDLLKFLTRSPAPLRSLHIGFSHHVRGTAAVLQSLQLVSTTLTDLEILHPRNLAQTLFDALDFNAELLPHLQRLHIRGYLDGDNLPQPQHIFNALKARRNSLKSFRICAVDEEEVFFGGVAAVLRPFVDDGVDVYIGTLFKDFM</sequence>
<dbReference type="SUPFAM" id="SSF81383">
    <property type="entry name" value="F-box domain"/>
    <property type="match status" value="1"/>
</dbReference>
<dbReference type="Proteomes" id="UP001221142">
    <property type="component" value="Unassembled WGS sequence"/>
</dbReference>
<dbReference type="EMBL" id="JARKIF010000012">
    <property type="protein sequence ID" value="KAJ7625751.1"/>
    <property type="molecule type" value="Genomic_DNA"/>
</dbReference>
<dbReference type="InterPro" id="IPR036047">
    <property type="entry name" value="F-box-like_dom_sf"/>
</dbReference>
<gene>
    <name evidence="2" type="ORF">FB45DRAFT_1060385</name>
</gene>
<dbReference type="Gene3D" id="3.80.10.10">
    <property type="entry name" value="Ribonuclease Inhibitor"/>
    <property type="match status" value="1"/>
</dbReference>